<evidence type="ECO:0000313" key="9">
    <source>
        <dbReference type="EMBL" id="QHM73197.1"/>
    </source>
</evidence>
<feature type="domain" description="SAF" evidence="8">
    <location>
        <begin position="105"/>
        <end position="167"/>
    </location>
</feature>
<keyword evidence="7" id="KW-1005">Bacterial flagellum biogenesis</keyword>
<keyword evidence="10" id="KW-1185">Reference proteome</keyword>
<dbReference type="OrthoDB" id="7065435at2"/>
<dbReference type="InterPro" id="IPR017585">
    <property type="entry name" value="SAF_FlgA"/>
</dbReference>
<dbReference type="Gene3D" id="3.90.1210.10">
    <property type="entry name" value="Antifreeze-like/N-acetylneuraminic acid synthase C-terminal domain"/>
    <property type="match status" value="1"/>
</dbReference>
<evidence type="ECO:0000256" key="6">
    <source>
        <dbReference type="ARBA" id="ARBA00025643"/>
    </source>
</evidence>
<reference evidence="9 10" key="1">
    <citation type="submission" date="2018-03" db="EMBL/GenBank/DDBJ databases">
        <title>Pantoea intestinalis SRCM103226 isolated form the mealworm.</title>
        <authorList>
            <person name="Jeong D.-Y."/>
            <person name="Kim J.W."/>
        </authorList>
    </citation>
    <scope>NUCLEOTIDE SEQUENCE [LARGE SCALE GENOMIC DNA]</scope>
    <source>
        <strain evidence="9 10">SRCM103226</strain>
    </source>
</reference>
<accession>A0A6P1Q548</accession>
<dbReference type="PANTHER" id="PTHR36307">
    <property type="entry name" value="FLAGELLA BASAL BODY P-RING FORMATION PROTEIN FLGA"/>
    <property type="match status" value="1"/>
</dbReference>
<dbReference type="SMART" id="SM00858">
    <property type="entry name" value="SAF"/>
    <property type="match status" value="1"/>
</dbReference>
<dbReference type="CDD" id="cd11614">
    <property type="entry name" value="SAF_CpaB_FlgA_like"/>
    <property type="match status" value="1"/>
</dbReference>
<sequence length="229" mass="24994">MKTRCYYWRKILLPLFFISFTLPAQDNNDSLTVKINQLLNGSSDRSQQHITRRAVLLTAPEKLTALCNEPQLSLSGGQRLTGNRTVVAQCGDKKTFIQVRIEAEGSWWAAARDLKAGSVLSQQDLVRRSGSLASLPAGVLTQPEPLTGAVLTRALRAGQPLTESQLRKSWRIKRGDEVDVIAYGAGFHIVAKGKALDNAAVNGTIRIRMKSGQLVNGSVSQDGSVRINL</sequence>
<feature type="signal peptide" evidence="7">
    <location>
        <begin position="1"/>
        <end position="24"/>
    </location>
</feature>
<dbReference type="GO" id="GO:0044780">
    <property type="term" value="P:bacterial-type flagellum assembly"/>
    <property type="evidence" value="ECO:0007669"/>
    <property type="project" value="InterPro"/>
</dbReference>
<evidence type="ECO:0000256" key="5">
    <source>
        <dbReference type="ARBA" id="ARBA00022764"/>
    </source>
</evidence>
<evidence type="ECO:0000256" key="3">
    <source>
        <dbReference type="ARBA" id="ARBA00014754"/>
    </source>
</evidence>
<dbReference type="Pfam" id="PF13144">
    <property type="entry name" value="ChapFlgA"/>
    <property type="match status" value="1"/>
</dbReference>
<dbReference type="Gene3D" id="2.30.30.760">
    <property type="match status" value="1"/>
</dbReference>
<keyword evidence="9" id="KW-0969">Cilium</keyword>
<comment type="similarity">
    <text evidence="2 7">Belongs to the FlgA family.</text>
</comment>
<keyword evidence="5 7" id="KW-0574">Periplasm</keyword>
<dbReference type="InterPro" id="IPR039246">
    <property type="entry name" value="Flagellar_FlgA"/>
</dbReference>
<organism evidence="9 10">
    <name type="scientific">Mixta intestinalis</name>
    <dbReference type="NCBI Taxonomy" id="1615494"/>
    <lineage>
        <taxon>Bacteria</taxon>
        <taxon>Pseudomonadati</taxon>
        <taxon>Pseudomonadota</taxon>
        <taxon>Gammaproteobacteria</taxon>
        <taxon>Enterobacterales</taxon>
        <taxon>Erwiniaceae</taxon>
        <taxon>Mixta</taxon>
    </lineage>
</organism>
<dbReference type="RefSeq" id="WP_160622872.1">
    <property type="nucleotide sequence ID" value="NZ_CP028271.1"/>
</dbReference>
<dbReference type="AlphaFoldDB" id="A0A6P1Q548"/>
<protein>
    <recommendedName>
        <fullName evidence="3 7">Flagella basal body P-ring formation protein FlgA</fullName>
    </recommendedName>
</protein>
<evidence type="ECO:0000313" key="10">
    <source>
        <dbReference type="Proteomes" id="UP000464053"/>
    </source>
</evidence>
<dbReference type="KEGG" id="mint:C7M51_03542"/>
<evidence type="ECO:0000256" key="1">
    <source>
        <dbReference type="ARBA" id="ARBA00004418"/>
    </source>
</evidence>
<dbReference type="PANTHER" id="PTHR36307:SF1">
    <property type="entry name" value="FLAGELLA BASAL BODY P-RING FORMATION PROTEIN FLGA"/>
    <property type="match status" value="1"/>
</dbReference>
<gene>
    <name evidence="9" type="primary">flgA_2</name>
    <name evidence="9" type="ORF">C7M51_03542</name>
</gene>
<keyword evidence="9" id="KW-0966">Cell projection</keyword>
<proteinExistence type="inferred from homology"/>
<comment type="function">
    <text evidence="6 7">Involved in the assembly process of the P-ring formation. It may associate with FlgF on the rod constituting a structure essential for the P-ring assembly or may act as a modulator protein for the P-ring assembly.</text>
</comment>
<dbReference type="NCBIfam" id="TIGR03170">
    <property type="entry name" value="flgA_cterm"/>
    <property type="match status" value="1"/>
</dbReference>
<comment type="subcellular location">
    <subcellularLocation>
        <location evidence="1 7">Periplasm</location>
    </subcellularLocation>
</comment>
<name>A0A6P1Q548_9GAMM</name>
<evidence type="ECO:0000256" key="4">
    <source>
        <dbReference type="ARBA" id="ARBA00022729"/>
    </source>
</evidence>
<dbReference type="EMBL" id="CP028271">
    <property type="protein sequence ID" value="QHM73197.1"/>
    <property type="molecule type" value="Genomic_DNA"/>
</dbReference>
<keyword evidence="9" id="KW-0282">Flagellum</keyword>
<dbReference type="GO" id="GO:0042597">
    <property type="term" value="C:periplasmic space"/>
    <property type="evidence" value="ECO:0007669"/>
    <property type="project" value="UniProtKB-SubCell"/>
</dbReference>
<evidence type="ECO:0000256" key="2">
    <source>
        <dbReference type="ARBA" id="ARBA00010474"/>
    </source>
</evidence>
<keyword evidence="4 7" id="KW-0732">Signal</keyword>
<dbReference type="InterPro" id="IPR013974">
    <property type="entry name" value="SAF"/>
</dbReference>
<evidence type="ECO:0000259" key="8">
    <source>
        <dbReference type="SMART" id="SM00858"/>
    </source>
</evidence>
<feature type="chain" id="PRO_5027154360" description="Flagella basal body P-ring formation protein FlgA" evidence="7">
    <location>
        <begin position="25"/>
        <end position="229"/>
    </location>
</feature>
<evidence type="ECO:0000256" key="7">
    <source>
        <dbReference type="RuleBase" id="RU362063"/>
    </source>
</evidence>
<dbReference type="Proteomes" id="UP000464053">
    <property type="component" value="Chromosome"/>
</dbReference>